<dbReference type="OrthoDB" id="921184at2"/>
<dbReference type="RefSeq" id="WP_071506722.1">
    <property type="nucleotide sequence ID" value="NZ_MORL01000047.1"/>
</dbReference>
<keyword evidence="2" id="KW-1133">Transmembrane helix</keyword>
<dbReference type="EMBL" id="MORL01000047">
    <property type="protein sequence ID" value="OIN55646.1"/>
    <property type="molecule type" value="Genomic_DNA"/>
</dbReference>
<evidence type="ECO:0000256" key="1">
    <source>
        <dbReference type="SAM" id="MobiDB-lite"/>
    </source>
</evidence>
<comment type="caution">
    <text evidence="3">The sequence shown here is derived from an EMBL/GenBank/DDBJ whole genome shotgun (WGS) entry which is preliminary data.</text>
</comment>
<feature type="compositionally biased region" description="Polar residues" evidence="1">
    <location>
        <begin position="188"/>
        <end position="222"/>
    </location>
</feature>
<accession>A0A1S2VBQ4</accession>
<protein>
    <recommendedName>
        <fullName evidence="5">Outer membrane protein beta-barrel domain-containing protein</fullName>
    </recommendedName>
</protein>
<evidence type="ECO:0008006" key="5">
    <source>
        <dbReference type="Google" id="ProtNLM"/>
    </source>
</evidence>
<dbReference type="Proteomes" id="UP000181790">
    <property type="component" value="Unassembled WGS sequence"/>
</dbReference>
<name>A0A1S2VBQ4_9BACT</name>
<sequence length="463" mass="51914">MSNERFDKFLKKNLEAVRPAYTVSAWERFRKKMPVPPLASWLLNYGGWVASSLLLSGWLVTFYLYWKQNETLKTVQKQINTLIEDRTLLSKKSQHSVITSPAEPLHRIDTVYIIHKTIIDTSKPVYASTKSAGEPTQPVTQRRRSEPVTGTTREPVLTRNEALSAIHQKSPLTETGDRHAYQRLKQGNAGQPTASARPSAHNSTFQDSLTKPVTTSVPTASADSAEVVAETQQPKTPDLSLPKAPPVSEAPMQPKKPEASKPPFSLRQLKPRIGIQGIAGLKGAGAGFVLDFQVADRTNLSFGLQAQHIHTENHHALDDYNSATGQDFMEIYRKYLPQKFDFIEGISISETFMTVPVSLNYYIPIRKAWSGFINAGTQLNLSGFQEVSFETYTGSRENHYRFDFRTHPDLFTNFVFGGGIQWQHKNIALQLGPSYKYIFHRDHNSAAKSSAGLNASMFINLFK</sequence>
<feature type="transmembrane region" description="Helical" evidence="2">
    <location>
        <begin position="38"/>
        <end position="66"/>
    </location>
</feature>
<organism evidence="3 4">
    <name type="scientific">Arsenicibacter rosenii</name>
    <dbReference type="NCBI Taxonomy" id="1750698"/>
    <lineage>
        <taxon>Bacteria</taxon>
        <taxon>Pseudomonadati</taxon>
        <taxon>Bacteroidota</taxon>
        <taxon>Cytophagia</taxon>
        <taxon>Cytophagales</taxon>
        <taxon>Spirosomataceae</taxon>
        <taxon>Arsenicibacter</taxon>
    </lineage>
</organism>
<keyword evidence="2" id="KW-0472">Membrane</keyword>
<reference evidence="3 4" key="1">
    <citation type="submission" date="2016-10" db="EMBL/GenBank/DDBJ databases">
        <title>Arsenicibacter rosenii gen. nov., sp. nov., an efficient arsenic-methylating bacterium isolated from an arsenic-contaminated paddy soil.</title>
        <authorList>
            <person name="Huang K."/>
        </authorList>
    </citation>
    <scope>NUCLEOTIDE SEQUENCE [LARGE SCALE GENOMIC DNA]</scope>
    <source>
        <strain evidence="3 4">SM-1</strain>
    </source>
</reference>
<proteinExistence type="predicted"/>
<evidence type="ECO:0000256" key="2">
    <source>
        <dbReference type="SAM" id="Phobius"/>
    </source>
</evidence>
<feature type="region of interest" description="Disordered" evidence="1">
    <location>
        <begin position="126"/>
        <end position="264"/>
    </location>
</feature>
<evidence type="ECO:0000313" key="4">
    <source>
        <dbReference type="Proteomes" id="UP000181790"/>
    </source>
</evidence>
<evidence type="ECO:0000313" key="3">
    <source>
        <dbReference type="EMBL" id="OIN55646.1"/>
    </source>
</evidence>
<keyword evidence="4" id="KW-1185">Reference proteome</keyword>
<keyword evidence="2" id="KW-0812">Transmembrane</keyword>
<gene>
    <name evidence="3" type="ORF">BLX24_28950</name>
</gene>
<dbReference type="AlphaFoldDB" id="A0A1S2VBQ4"/>